<evidence type="ECO:0000313" key="1">
    <source>
        <dbReference type="EMBL" id="OLQ08401.1"/>
    </source>
</evidence>
<dbReference type="AlphaFoldDB" id="A0A1Q9EM24"/>
<dbReference type="OrthoDB" id="413252at2759"/>
<accession>A0A1Q9EM24</accession>
<sequence length="92" mass="10378">MQGGGEDEARICHRGSLDSWLLSFFIPFRFVCRSLTKRAMLELRASQVRAAEGESAVSDAYPLLIPVQADKWLTKYRPEDICMVLIGVVMMV</sequence>
<keyword evidence="2" id="KW-1185">Reference proteome</keyword>
<dbReference type="EMBL" id="LSRX01000118">
    <property type="protein sequence ID" value="OLQ08401.1"/>
    <property type="molecule type" value="Genomic_DNA"/>
</dbReference>
<evidence type="ECO:0000313" key="2">
    <source>
        <dbReference type="Proteomes" id="UP000186817"/>
    </source>
</evidence>
<name>A0A1Q9EM24_SYMMI</name>
<proteinExistence type="predicted"/>
<comment type="caution">
    <text evidence="1">The sequence shown here is derived from an EMBL/GenBank/DDBJ whole genome shotgun (WGS) entry which is preliminary data.</text>
</comment>
<gene>
    <name evidence="1" type="ORF">AK812_SmicGene8107</name>
</gene>
<reference evidence="1 2" key="1">
    <citation type="submission" date="2016-02" db="EMBL/GenBank/DDBJ databases">
        <title>Genome analysis of coral dinoflagellate symbionts highlights evolutionary adaptations to a symbiotic lifestyle.</title>
        <authorList>
            <person name="Aranda M."/>
            <person name="Li Y."/>
            <person name="Liew Y.J."/>
            <person name="Baumgarten S."/>
            <person name="Simakov O."/>
            <person name="Wilson M."/>
            <person name="Piel J."/>
            <person name="Ashoor H."/>
            <person name="Bougouffa S."/>
            <person name="Bajic V.B."/>
            <person name="Ryu T."/>
            <person name="Ravasi T."/>
            <person name="Bayer T."/>
            <person name="Micklem G."/>
            <person name="Kim H."/>
            <person name="Bhak J."/>
            <person name="Lajeunesse T.C."/>
            <person name="Voolstra C.R."/>
        </authorList>
    </citation>
    <scope>NUCLEOTIDE SEQUENCE [LARGE SCALE GENOMIC DNA]</scope>
    <source>
        <strain evidence="1 2">CCMP2467</strain>
    </source>
</reference>
<organism evidence="1 2">
    <name type="scientific">Symbiodinium microadriaticum</name>
    <name type="common">Dinoflagellate</name>
    <name type="synonym">Zooxanthella microadriatica</name>
    <dbReference type="NCBI Taxonomy" id="2951"/>
    <lineage>
        <taxon>Eukaryota</taxon>
        <taxon>Sar</taxon>
        <taxon>Alveolata</taxon>
        <taxon>Dinophyceae</taxon>
        <taxon>Suessiales</taxon>
        <taxon>Symbiodiniaceae</taxon>
        <taxon>Symbiodinium</taxon>
    </lineage>
</organism>
<dbReference type="Proteomes" id="UP000186817">
    <property type="component" value="Unassembled WGS sequence"/>
</dbReference>
<protein>
    <submittedName>
        <fullName evidence="1">Uncharacterized protein</fullName>
    </submittedName>
</protein>